<evidence type="ECO:0000313" key="2">
    <source>
        <dbReference type="Proteomes" id="UP000254937"/>
    </source>
</evidence>
<organism evidence="1 2">
    <name type="scientific">Aspergillus phoenicis ATCC 13157</name>
    <dbReference type="NCBI Taxonomy" id="1353007"/>
    <lineage>
        <taxon>Eukaryota</taxon>
        <taxon>Fungi</taxon>
        <taxon>Dikarya</taxon>
        <taxon>Ascomycota</taxon>
        <taxon>Pezizomycotina</taxon>
        <taxon>Eurotiomycetes</taxon>
        <taxon>Eurotiomycetidae</taxon>
        <taxon>Eurotiales</taxon>
        <taxon>Aspergillaceae</taxon>
        <taxon>Aspergillus</taxon>
    </lineage>
</organism>
<dbReference type="EMBL" id="KZ851853">
    <property type="protein sequence ID" value="RDK42262.1"/>
    <property type="molecule type" value="Genomic_DNA"/>
</dbReference>
<dbReference type="Proteomes" id="UP000254937">
    <property type="component" value="Unassembled WGS sequence"/>
</dbReference>
<protein>
    <submittedName>
        <fullName evidence="1">Uncharacterized protein</fullName>
    </submittedName>
</protein>
<accession>A0A370PJ92</accession>
<evidence type="ECO:0000313" key="1">
    <source>
        <dbReference type="EMBL" id="RDK42262.1"/>
    </source>
</evidence>
<sequence>MPGDETEEHWFRVINNSGAAQKYIFFAPPPTPDFYTPAWITSDDVNNETVWNVHTTAYLYAGVGTLEGNHVNIDQTHWWDSGIRLGGPEIFNLVFNDGDLKLQETGESAESQNTFTVVTKELPKDDKTYVVAFGKRQQPDDPEDLGPVHACAAIPVKQNNSQDVTPIIQLHVSNTPTAPGDLINYNDFKEKSAHINFAGHTEDAALCTVLHKMSDDNNAEWDTAYDNTLPEL</sequence>
<gene>
    <name evidence="1" type="ORF">M752DRAFT_293383</name>
</gene>
<proteinExistence type="predicted"/>
<dbReference type="AlphaFoldDB" id="A0A370PJ92"/>
<reference evidence="1 2" key="1">
    <citation type="submission" date="2018-07" db="EMBL/GenBank/DDBJ databases">
        <title>Section-level genome sequencing of Aspergillus section Nigri to investigate inter- and intra-species variation.</title>
        <authorList>
            <consortium name="DOE Joint Genome Institute"/>
            <person name="Vesth T.C."/>
            <person name="Nybo J.L."/>
            <person name="Theobald S."/>
            <person name="Frisvad J.C."/>
            <person name="Larsen T.O."/>
            <person name="Nielsen K.F."/>
            <person name="Hoof J.B."/>
            <person name="Brandl J."/>
            <person name="Salamov A."/>
            <person name="Riley R."/>
            <person name="Gladden J.M."/>
            <person name="Phatale P."/>
            <person name="Nielsen M.T."/>
            <person name="Lyhne E.K."/>
            <person name="Kogle M.E."/>
            <person name="Strasser K."/>
            <person name="McDonnell E."/>
            <person name="Barry K."/>
            <person name="Clum A."/>
            <person name="Chen C."/>
            <person name="Nolan M."/>
            <person name="Sandor L."/>
            <person name="Kuo A."/>
            <person name="Lipzen A."/>
            <person name="Hainaut M."/>
            <person name="Drula E."/>
            <person name="Tsang A."/>
            <person name="Magnuson J.K."/>
            <person name="Henrissat B."/>
            <person name="Wiebenga A."/>
            <person name="Simmons B.A."/>
            <person name="Makela M.R."/>
            <person name="De vries R.P."/>
            <person name="Grigoriev I.V."/>
            <person name="Mortensen U.H."/>
            <person name="Baker S.E."/>
            <person name="Andersen M.R."/>
        </authorList>
    </citation>
    <scope>NUCLEOTIDE SEQUENCE [LARGE SCALE GENOMIC DNA]</scope>
    <source>
        <strain evidence="1 2">ATCC 13157</strain>
    </source>
</reference>
<keyword evidence="2" id="KW-1185">Reference proteome</keyword>
<name>A0A370PJ92_ASPPH</name>